<accession>W8THC3</accession>
<dbReference type="HOGENOM" id="CLU_3328014_0_0_9"/>
<protein>
    <submittedName>
        <fullName evidence="1">Uncharacterized protein</fullName>
    </submittedName>
</protein>
<evidence type="ECO:0000313" key="1">
    <source>
        <dbReference type="EMBL" id="AHM55587.1"/>
    </source>
</evidence>
<dbReference type="Proteomes" id="UP000019591">
    <property type="component" value="Chromosome"/>
</dbReference>
<dbReference type="KEGG" id="eac:EAL2_c02840"/>
<dbReference type="EMBL" id="CP007452">
    <property type="protein sequence ID" value="AHM55587.1"/>
    <property type="molecule type" value="Genomic_DNA"/>
</dbReference>
<proteinExistence type="predicted"/>
<dbReference type="STRING" id="1286171.EAL2_c02840"/>
<evidence type="ECO:0000313" key="2">
    <source>
        <dbReference type="Proteomes" id="UP000019591"/>
    </source>
</evidence>
<gene>
    <name evidence="1" type="ORF">EAL2_c02840</name>
</gene>
<dbReference type="AlphaFoldDB" id="W8THC3"/>
<sequence>MSKHIFQAVFEAIFHENNQRKHVTMANLLKGRDAKLWV</sequence>
<dbReference type="PATRIC" id="fig|1286171.3.peg.221"/>
<name>W8THC3_PEPAC</name>
<organism evidence="1 2">
    <name type="scientific">Peptoclostridium acidaminophilum DSM 3953</name>
    <dbReference type="NCBI Taxonomy" id="1286171"/>
    <lineage>
        <taxon>Bacteria</taxon>
        <taxon>Bacillati</taxon>
        <taxon>Bacillota</taxon>
        <taxon>Clostridia</taxon>
        <taxon>Peptostreptococcales</taxon>
        <taxon>Peptoclostridiaceae</taxon>
        <taxon>Peptoclostridium</taxon>
    </lineage>
</organism>
<reference evidence="1 2" key="1">
    <citation type="journal article" date="2014" name="Genome Announc.">
        <title>Complete Genome Sequence of Amino Acid-Utilizing Eubacterium acidaminophilum al-2 (DSM 3953).</title>
        <authorList>
            <person name="Poehlein A."/>
            <person name="Andreesen J.R."/>
            <person name="Daniel R."/>
        </authorList>
    </citation>
    <scope>NUCLEOTIDE SEQUENCE [LARGE SCALE GENOMIC DNA]</scope>
    <source>
        <strain evidence="1 2">DSM 3953</strain>
    </source>
</reference>
<keyword evidence="2" id="KW-1185">Reference proteome</keyword>